<proteinExistence type="predicted"/>
<dbReference type="RefSeq" id="WP_344785411.1">
    <property type="nucleotide sequence ID" value="NZ_BAAAZW010000009.1"/>
</dbReference>
<reference evidence="2" key="1">
    <citation type="journal article" date="2019" name="Int. J. Syst. Evol. Microbiol.">
        <title>The Global Catalogue of Microorganisms (GCM) 10K type strain sequencing project: providing services to taxonomists for standard genome sequencing and annotation.</title>
        <authorList>
            <consortium name="The Broad Institute Genomics Platform"/>
            <consortium name="The Broad Institute Genome Sequencing Center for Infectious Disease"/>
            <person name="Wu L."/>
            <person name="Ma J."/>
        </authorList>
    </citation>
    <scope>NUCLEOTIDE SEQUENCE [LARGE SCALE GENOMIC DNA]</scope>
    <source>
        <strain evidence="2">JCM 16923</strain>
    </source>
</reference>
<gene>
    <name evidence="1" type="ORF">GCM10022231_31120</name>
</gene>
<keyword evidence="2" id="KW-1185">Reference proteome</keyword>
<evidence type="ECO:0000313" key="1">
    <source>
        <dbReference type="EMBL" id="GAA3967871.1"/>
    </source>
</evidence>
<organism evidence="1 2">
    <name type="scientific">Gordonia caeni</name>
    <dbReference type="NCBI Taxonomy" id="1007097"/>
    <lineage>
        <taxon>Bacteria</taxon>
        <taxon>Bacillati</taxon>
        <taxon>Actinomycetota</taxon>
        <taxon>Actinomycetes</taxon>
        <taxon>Mycobacteriales</taxon>
        <taxon>Gordoniaceae</taxon>
        <taxon>Gordonia</taxon>
    </lineage>
</organism>
<accession>A0ABP7PNJ4</accession>
<comment type="caution">
    <text evidence="1">The sequence shown here is derived from an EMBL/GenBank/DDBJ whole genome shotgun (WGS) entry which is preliminary data.</text>
</comment>
<protein>
    <submittedName>
        <fullName evidence="1">Uncharacterized protein</fullName>
    </submittedName>
</protein>
<sequence length="83" mass="8471">MTTPDSAPSPAELAARAARLNAGPGDPADHPATAEVREVLEQVAAIRETVDGEFDLAALGRQAELLATAHDTLAAALEDVGRG</sequence>
<dbReference type="EMBL" id="BAAAZW010000009">
    <property type="protein sequence ID" value="GAA3967871.1"/>
    <property type="molecule type" value="Genomic_DNA"/>
</dbReference>
<name>A0ABP7PNJ4_9ACTN</name>
<evidence type="ECO:0000313" key="2">
    <source>
        <dbReference type="Proteomes" id="UP001418444"/>
    </source>
</evidence>
<dbReference type="Proteomes" id="UP001418444">
    <property type="component" value="Unassembled WGS sequence"/>
</dbReference>